<dbReference type="OrthoDB" id="10569914at2759"/>
<gene>
    <name evidence="2" type="ORF">K443DRAFT_553245</name>
</gene>
<protein>
    <submittedName>
        <fullName evidence="2">Uncharacterized protein</fullName>
    </submittedName>
</protein>
<feature type="compositionally biased region" description="Polar residues" evidence="1">
    <location>
        <begin position="342"/>
        <end position="372"/>
    </location>
</feature>
<proteinExistence type="predicted"/>
<accession>A0A0C9WSB5</accession>
<sequence length="507" mass="54946">MRSSTVLSGSFCHDADDRSVGPFSLTSTPHPIPIPHPTDEMLVLTQPPLTISNKGFIQPHRNHLPRRHRQKPAPPKLTLEPPVFLPVPFPVSAALATLAPSASAARGNPAIQHHSPAPPTSYHLSPPTGPLQPHISHLPRRRRLHTRHYHALAPARRKKKLERDMCMQRVASGVWVAFRPTIEGLREAASPYSSEDEGYRYGGEEHEMRAAWDKGLEERFGRIVTIVDAASPSPSSSSGSLTLTLERTREGAQDDDDGVALLTDAQIREGCAFLRGTTSPPSSPLPRYSSFPLSLPPPASSPWASTKARVLILAPRTRAVDALSLAAAYAVARGWGPGSVPRTPTSLRSSSAKALPDTTSTFSASMSCANNDARSKEEESNCEATTTTTPSSTGIPSSPPSLNSKNSAREDLELDLTHPIAEWSARVVPCPPLPLQLQPELHDEYTPVHALLMRLHDLDCQGGVVGGGEEDEEEGEGEEEGGLRDEWRGVLSWGGMWRVWDIVLGDD</sequence>
<reference evidence="2 3" key="1">
    <citation type="submission" date="2014-04" db="EMBL/GenBank/DDBJ databases">
        <authorList>
            <consortium name="DOE Joint Genome Institute"/>
            <person name="Kuo A."/>
            <person name="Kohler A."/>
            <person name="Nagy L.G."/>
            <person name="Floudas D."/>
            <person name="Copeland A."/>
            <person name="Barry K.W."/>
            <person name="Cichocki N."/>
            <person name="Veneault-Fourrey C."/>
            <person name="LaButti K."/>
            <person name="Lindquist E.A."/>
            <person name="Lipzen A."/>
            <person name="Lundell T."/>
            <person name="Morin E."/>
            <person name="Murat C."/>
            <person name="Sun H."/>
            <person name="Tunlid A."/>
            <person name="Henrissat B."/>
            <person name="Grigoriev I.V."/>
            <person name="Hibbett D.S."/>
            <person name="Martin F."/>
            <person name="Nordberg H.P."/>
            <person name="Cantor M.N."/>
            <person name="Hua S.X."/>
        </authorList>
    </citation>
    <scope>NUCLEOTIDE SEQUENCE [LARGE SCALE GENOMIC DNA]</scope>
    <source>
        <strain evidence="2 3">LaAM-08-1</strain>
    </source>
</reference>
<dbReference type="Proteomes" id="UP000054477">
    <property type="component" value="Unassembled WGS sequence"/>
</dbReference>
<keyword evidence="3" id="KW-1185">Reference proteome</keyword>
<dbReference type="EMBL" id="KN838603">
    <property type="protein sequence ID" value="KIK01700.1"/>
    <property type="molecule type" value="Genomic_DNA"/>
</dbReference>
<evidence type="ECO:0000313" key="3">
    <source>
        <dbReference type="Proteomes" id="UP000054477"/>
    </source>
</evidence>
<feature type="region of interest" description="Disordered" evidence="1">
    <location>
        <begin position="105"/>
        <end position="143"/>
    </location>
</feature>
<evidence type="ECO:0000256" key="1">
    <source>
        <dbReference type="SAM" id="MobiDB-lite"/>
    </source>
</evidence>
<evidence type="ECO:0000313" key="2">
    <source>
        <dbReference type="EMBL" id="KIK01700.1"/>
    </source>
</evidence>
<name>A0A0C9WSB5_9AGAR</name>
<feature type="region of interest" description="Disordered" evidence="1">
    <location>
        <begin position="334"/>
        <end position="406"/>
    </location>
</feature>
<dbReference type="HOGENOM" id="CLU_041449_0_0_1"/>
<organism evidence="2 3">
    <name type="scientific">Laccaria amethystina LaAM-08-1</name>
    <dbReference type="NCBI Taxonomy" id="1095629"/>
    <lineage>
        <taxon>Eukaryota</taxon>
        <taxon>Fungi</taxon>
        <taxon>Dikarya</taxon>
        <taxon>Basidiomycota</taxon>
        <taxon>Agaricomycotina</taxon>
        <taxon>Agaricomycetes</taxon>
        <taxon>Agaricomycetidae</taxon>
        <taxon>Agaricales</taxon>
        <taxon>Agaricineae</taxon>
        <taxon>Hydnangiaceae</taxon>
        <taxon>Laccaria</taxon>
    </lineage>
</organism>
<feature type="compositionally biased region" description="Low complexity" evidence="1">
    <location>
        <begin position="385"/>
        <end position="396"/>
    </location>
</feature>
<reference evidence="3" key="2">
    <citation type="submission" date="2015-01" db="EMBL/GenBank/DDBJ databases">
        <title>Evolutionary Origins and Diversification of the Mycorrhizal Mutualists.</title>
        <authorList>
            <consortium name="DOE Joint Genome Institute"/>
            <consortium name="Mycorrhizal Genomics Consortium"/>
            <person name="Kohler A."/>
            <person name="Kuo A."/>
            <person name="Nagy L.G."/>
            <person name="Floudas D."/>
            <person name="Copeland A."/>
            <person name="Barry K.W."/>
            <person name="Cichocki N."/>
            <person name="Veneault-Fourrey C."/>
            <person name="LaButti K."/>
            <person name="Lindquist E.A."/>
            <person name="Lipzen A."/>
            <person name="Lundell T."/>
            <person name="Morin E."/>
            <person name="Murat C."/>
            <person name="Riley R."/>
            <person name="Ohm R."/>
            <person name="Sun H."/>
            <person name="Tunlid A."/>
            <person name="Henrissat B."/>
            <person name="Grigoriev I.V."/>
            <person name="Hibbett D.S."/>
            <person name="Martin F."/>
        </authorList>
    </citation>
    <scope>NUCLEOTIDE SEQUENCE [LARGE SCALE GENOMIC DNA]</scope>
    <source>
        <strain evidence="3">LaAM-08-1</strain>
    </source>
</reference>
<dbReference type="AlphaFoldDB" id="A0A0C9WSB5"/>